<feature type="signal peptide" evidence="1">
    <location>
        <begin position="1"/>
        <end position="18"/>
    </location>
</feature>
<dbReference type="RefSeq" id="WP_025063743.1">
    <property type="nucleotide sequence ID" value="NZ_RAQK01000001.1"/>
</dbReference>
<keyword evidence="1" id="KW-0732">Signal</keyword>
<evidence type="ECO:0000256" key="1">
    <source>
        <dbReference type="SAM" id="SignalP"/>
    </source>
</evidence>
<dbReference type="Proteomes" id="UP000284407">
    <property type="component" value="Unassembled WGS sequence"/>
</dbReference>
<evidence type="ECO:0000313" key="3">
    <source>
        <dbReference type="Proteomes" id="UP000284407"/>
    </source>
</evidence>
<organism evidence="2 3">
    <name type="scientific">Sulfitobacter guttiformis</name>
    <dbReference type="NCBI Taxonomy" id="74349"/>
    <lineage>
        <taxon>Bacteria</taxon>
        <taxon>Pseudomonadati</taxon>
        <taxon>Pseudomonadota</taxon>
        <taxon>Alphaproteobacteria</taxon>
        <taxon>Rhodobacterales</taxon>
        <taxon>Roseobacteraceae</taxon>
        <taxon>Sulfitobacter</taxon>
    </lineage>
</organism>
<protein>
    <submittedName>
        <fullName evidence="2">Uncharacterized protein</fullName>
    </submittedName>
</protein>
<feature type="chain" id="PRO_5019171793" evidence="1">
    <location>
        <begin position="19"/>
        <end position="117"/>
    </location>
</feature>
<keyword evidence="3" id="KW-1185">Reference proteome</keyword>
<reference evidence="2 3" key="1">
    <citation type="submission" date="2018-09" db="EMBL/GenBank/DDBJ databases">
        <title>Genomic Encyclopedia of Archaeal and Bacterial Type Strains, Phase II (KMG-II): from individual species to whole genera.</title>
        <authorList>
            <person name="Goeker M."/>
        </authorList>
    </citation>
    <scope>NUCLEOTIDE SEQUENCE [LARGE SCALE GENOMIC DNA]</scope>
    <source>
        <strain evidence="2 3">DSM 11458</strain>
    </source>
</reference>
<accession>A0A420DRP0</accession>
<evidence type="ECO:0000313" key="2">
    <source>
        <dbReference type="EMBL" id="RKE96809.1"/>
    </source>
</evidence>
<proteinExistence type="predicted"/>
<dbReference type="STRING" id="1443111.Z949_3392"/>
<dbReference type="AlphaFoldDB" id="A0A420DRP0"/>
<comment type="caution">
    <text evidence="2">The sequence shown here is derived from an EMBL/GenBank/DDBJ whole genome shotgun (WGS) entry which is preliminary data.</text>
</comment>
<sequence length="117" mass="12777">MIKRFLLALTMLATPALADNAVVRNVKVVKVGGAYTFDVTITHTDTGWDDYADMWRVKDTSGAVLGERNLAHPHVNEQPLTRSLSGVQIPNGVTEVIIEAHDTVNGWNPEGKTVKLP</sequence>
<dbReference type="OrthoDB" id="573055at2"/>
<name>A0A420DRP0_9RHOB</name>
<gene>
    <name evidence="2" type="ORF">C8N30_1379</name>
</gene>
<dbReference type="EMBL" id="RAQK01000001">
    <property type="protein sequence ID" value="RKE96809.1"/>
    <property type="molecule type" value="Genomic_DNA"/>
</dbReference>